<sequence length="382" mass="46645">MIMQGCQISILPIKIANYQSVVFLHSKMTSSKMLRIIFQLMLILWKLQKFSMYLLYFINKNLYLMTLVFEDLLFVTMFRSMIFKLIKYQNYGQTQVSYQYTQDITCIKPPQILTLLLQQINIFRLLLVYIHHLNMWRQLRILSLKICPLQMLQLYCYNIQQRIQVFYLQIFWPLFMGYLLISQLCRLEMNQCKISIQYNVLYRQNHCLTRFLGKKVLIILQYIIVFIFHCIQRIKQRSIFFSCYVHLHLCSRQSILYYNLWYLDKLQVIKILKMEFQAIVLDQGNQYLYFLHTIIIISLQEILHFMYSVHKILHNKFTLTLVQTMQMHQRYFSLQKIINTKNKSIIKYMRKYQKKFPRNIFRIKKYCSEKAHYLVSGSYFLI</sequence>
<feature type="transmembrane region" description="Helical" evidence="1">
    <location>
        <begin position="62"/>
        <end position="82"/>
    </location>
</feature>
<keyword evidence="1" id="KW-1133">Transmembrane helix</keyword>
<dbReference type="Proteomes" id="UP000018208">
    <property type="component" value="Unassembled WGS sequence"/>
</dbReference>
<evidence type="ECO:0000256" key="1">
    <source>
        <dbReference type="SAM" id="Phobius"/>
    </source>
</evidence>
<keyword evidence="3" id="KW-1185">Reference proteome</keyword>
<dbReference type="EMBL" id="AUWU02000008">
    <property type="protein sequence ID" value="KAH0569811.1"/>
    <property type="molecule type" value="Genomic_DNA"/>
</dbReference>
<keyword evidence="1" id="KW-0472">Membrane</keyword>
<name>A0A9P8RUR9_9EUKA</name>
<comment type="caution">
    <text evidence="2">The sequence shown here is derived from an EMBL/GenBank/DDBJ whole genome shotgun (WGS) entry which is preliminary data.</text>
</comment>
<protein>
    <submittedName>
        <fullName evidence="2">Transmembrane-domain containing protein</fullName>
    </submittedName>
</protein>
<dbReference type="KEGG" id="ssao:94301804"/>
<feature type="transmembrane region" description="Helical" evidence="1">
    <location>
        <begin position="287"/>
        <end position="307"/>
    </location>
</feature>
<evidence type="ECO:0000313" key="3">
    <source>
        <dbReference type="Proteomes" id="UP000018208"/>
    </source>
</evidence>
<feature type="transmembrane region" description="Helical" evidence="1">
    <location>
        <begin position="36"/>
        <end position="56"/>
    </location>
</feature>
<evidence type="ECO:0000313" key="2">
    <source>
        <dbReference type="EMBL" id="KAH0569811.1"/>
    </source>
</evidence>
<keyword evidence="1 2" id="KW-0812">Transmembrane</keyword>
<gene>
    <name evidence="2" type="ORF">SS50377_27781</name>
</gene>
<feature type="transmembrane region" description="Helical" evidence="1">
    <location>
        <begin position="165"/>
        <end position="181"/>
    </location>
</feature>
<dbReference type="GeneID" id="94301804"/>
<accession>A0A9P8RUR9</accession>
<dbReference type="AlphaFoldDB" id="A0A9P8RUR9"/>
<dbReference type="RefSeq" id="XP_067760584.1">
    <property type="nucleotide sequence ID" value="XM_067911562.1"/>
</dbReference>
<reference evidence="2 3" key="1">
    <citation type="journal article" date="2014" name="PLoS Genet.">
        <title>The Genome of Spironucleus salmonicida Highlights a Fish Pathogen Adapted to Fluctuating Environments.</title>
        <authorList>
            <person name="Xu F."/>
            <person name="Jerlstrom-Hultqvist J."/>
            <person name="Einarsson E."/>
            <person name="Astvaldsson A."/>
            <person name="Svard S.G."/>
            <person name="Andersson J.O."/>
        </authorList>
    </citation>
    <scope>NUCLEOTIDE SEQUENCE [LARGE SCALE GENOMIC DNA]</scope>
    <source>
        <strain evidence="2 3">ATCC 50377</strain>
    </source>
</reference>
<proteinExistence type="predicted"/>
<organism evidence="2 3">
    <name type="scientific">Spironucleus salmonicida</name>
    <dbReference type="NCBI Taxonomy" id="348837"/>
    <lineage>
        <taxon>Eukaryota</taxon>
        <taxon>Metamonada</taxon>
        <taxon>Diplomonadida</taxon>
        <taxon>Hexamitidae</taxon>
        <taxon>Hexamitinae</taxon>
        <taxon>Spironucleus</taxon>
    </lineage>
</organism>
<feature type="transmembrane region" description="Helical" evidence="1">
    <location>
        <begin position="211"/>
        <end position="231"/>
    </location>
</feature>